<evidence type="ECO:0000313" key="2">
    <source>
        <dbReference type="EMBL" id="GBP88152.1"/>
    </source>
</evidence>
<dbReference type="Proteomes" id="UP000299102">
    <property type="component" value="Unassembled WGS sequence"/>
</dbReference>
<feature type="compositionally biased region" description="Polar residues" evidence="1">
    <location>
        <begin position="15"/>
        <end position="30"/>
    </location>
</feature>
<sequence>MGGTQSEPPPPPTPSYATAYNPVSDSCNRGDSTKLKQDDYYLYLKSDNVLLSPQSRTFFASVTFVSRHRAALRLRNGLEVLGPRSERERLGEDIPR</sequence>
<gene>
    <name evidence="2" type="ORF">EVAR_24966_1</name>
</gene>
<feature type="region of interest" description="Disordered" evidence="1">
    <location>
        <begin position="1"/>
        <end position="32"/>
    </location>
</feature>
<proteinExistence type="predicted"/>
<dbReference type="EMBL" id="BGZK01001910">
    <property type="protein sequence ID" value="GBP88152.1"/>
    <property type="molecule type" value="Genomic_DNA"/>
</dbReference>
<dbReference type="AlphaFoldDB" id="A0A4C1ZLF3"/>
<reference evidence="2 3" key="1">
    <citation type="journal article" date="2019" name="Commun. Biol.">
        <title>The bagworm genome reveals a unique fibroin gene that provides high tensile strength.</title>
        <authorList>
            <person name="Kono N."/>
            <person name="Nakamura H."/>
            <person name="Ohtoshi R."/>
            <person name="Tomita M."/>
            <person name="Numata K."/>
            <person name="Arakawa K."/>
        </authorList>
    </citation>
    <scope>NUCLEOTIDE SEQUENCE [LARGE SCALE GENOMIC DNA]</scope>
</reference>
<protein>
    <submittedName>
        <fullName evidence="2">Uncharacterized protein</fullName>
    </submittedName>
</protein>
<evidence type="ECO:0000256" key="1">
    <source>
        <dbReference type="SAM" id="MobiDB-lite"/>
    </source>
</evidence>
<keyword evidence="3" id="KW-1185">Reference proteome</keyword>
<evidence type="ECO:0000313" key="3">
    <source>
        <dbReference type="Proteomes" id="UP000299102"/>
    </source>
</evidence>
<accession>A0A4C1ZLF3</accession>
<comment type="caution">
    <text evidence="2">The sequence shown here is derived from an EMBL/GenBank/DDBJ whole genome shotgun (WGS) entry which is preliminary data.</text>
</comment>
<organism evidence="2 3">
    <name type="scientific">Eumeta variegata</name>
    <name type="common">Bagworm moth</name>
    <name type="synonym">Eumeta japonica</name>
    <dbReference type="NCBI Taxonomy" id="151549"/>
    <lineage>
        <taxon>Eukaryota</taxon>
        <taxon>Metazoa</taxon>
        <taxon>Ecdysozoa</taxon>
        <taxon>Arthropoda</taxon>
        <taxon>Hexapoda</taxon>
        <taxon>Insecta</taxon>
        <taxon>Pterygota</taxon>
        <taxon>Neoptera</taxon>
        <taxon>Endopterygota</taxon>
        <taxon>Lepidoptera</taxon>
        <taxon>Glossata</taxon>
        <taxon>Ditrysia</taxon>
        <taxon>Tineoidea</taxon>
        <taxon>Psychidae</taxon>
        <taxon>Oiketicinae</taxon>
        <taxon>Eumeta</taxon>
    </lineage>
</organism>
<name>A0A4C1ZLF3_EUMVA</name>